<evidence type="ECO:0000256" key="3">
    <source>
        <dbReference type="ARBA" id="ARBA00022989"/>
    </source>
</evidence>
<keyword evidence="4 5" id="KW-0472">Membrane</keyword>
<evidence type="ECO:0000256" key="2">
    <source>
        <dbReference type="ARBA" id="ARBA00022692"/>
    </source>
</evidence>
<keyword evidence="3 5" id="KW-1133">Transmembrane helix</keyword>
<dbReference type="SUPFAM" id="SSF90123">
    <property type="entry name" value="ABC transporter transmembrane region"/>
    <property type="match status" value="1"/>
</dbReference>
<feature type="transmembrane region" description="Helical" evidence="5">
    <location>
        <begin position="159"/>
        <end position="177"/>
    </location>
</feature>
<evidence type="ECO:0000313" key="8">
    <source>
        <dbReference type="Proteomes" id="UP000278036"/>
    </source>
</evidence>
<dbReference type="InParanoid" id="A0A3A9J285"/>
<dbReference type="Gene3D" id="1.20.1560.10">
    <property type="entry name" value="ABC transporter type 1, transmembrane domain"/>
    <property type="match status" value="1"/>
</dbReference>
<protein>
    <submittedName>
        <fullName evidence="7">Thiol reductant ABC exporter subunit CydC</fullName>
    </submittedName>
</protein>
<dbReference type="GO" id="GO:0140359">
    <property type="term" value="F:ABC-type transporter activity"/>
    <property type="evidence" value="ECO:0007669"/>
    <property type="project" value="InterPro"/>
</dbReference>
<dbReference type="InterPro" id="IPR011527">
    <property type="entry name" value="ABC1_TM_dom"/>
</dbReference>
<comment type="subcellular location">
    <subcellularLocation>
        <location evidence="1">Cell membrane</location>
        <topology evidence="1">Multi-pass membrane protein</topology>
    </subcellularLocation>
</comment>
<evidence type="ECO:0000256" key="1">
    <source>
        <dbReference type="ARBA" id="ARBA00004651"/>
    </source>
</evidence>
<gene>
    <name evidence="7" type="ORF">D6Z83_27640</name>
</gene>
<dbReference type="InterPro" id="IPR036640">
    <property type="entry name" value="ABC1_TM_sf"/>
</dbReference>
<organism evidence="7 8">
    <name type="scientific">Teichococcus wenyumeiae</name>
    <dbReference type="NCBI Taxonomy" id="2478470"/>
    <lineage>
        <taxon>Bacteria</taxon>
        <taxon>Pseudomonadati</taxon>
        <taxon>Pseudomonadota</taxon>
        <taxon>Alphaproteobacteria</taxon>
        <taxon>Acetobacterales</taxon>
        <taxon>Roseomonadaceae</taxon>
        <taxon>Roseomonas</taxon>
    </lineage>
</organism>
<feature type="domain" description="ABC transmembrane type-1" evidence="6">
    <location>
        <begin position="20"/>
        <end position="178"/>
    </location>
</feature>
<evidence type="ECO:0000256" key="4">
    <source>
        <dbReference type="ARBA" id="ARBA00023136"/>
    </source>
</evidence>
<evidence type="ECO:0000259" key="6">
    <source>
        <dbReference type="PROSITE" id="PS50929"/>
    </source>
</evidence>
<accession>A0A3A9J285</accession>
<reference evidence="7 8" key="1">
    <citation type="submission" date="2018-09" db="EMBL/GenBank/DDBJ databases">
        <title>Roseomonas sp. nov., isolated from feces of Tibetan antelopes in the Qinghai-Tibet plateau, China.</title>
        <authorList>
            <person name="Tian Z."/>
        </authorList>
    </citation>
    <scope>NUCLEOTIDE SEQUENCE [LARGE SCALE GENOMIC DNA]</scope>
    <source>
        <strain evidence="7 8">Z24</strain>
    </source>
</reference>
<feature type="transmembrane region" description="Helical" evidence="5">
    <location>
        <begin position="16"/>
        <end position="40"/>
    </location>
</feature>
<keyword evidence="2 5" id="KW-0812">Transmembrane</keyword>
<dbReference type="GO" id="GO:0005886">
    <property type="term" value="C:plasma membrane"/>
    <property type="evidence" value="ECO:0007669"/>
    <property type="project" value="UniProtKB-SubCell"/>
</dbReference>
<dbReference type="Proteomes" id="UP000278036">
    <property type="component" value="Unassembled WGS sequence"/>
</dbReference>
<evidence type="ECO:0000256" key="5">
    <source>
        <dbReference type="SAM" id="Phobius"/>
    </source>
</evidence>
<feature type="non-terminal residue" evidence="7">
    <location>
        <position position="178"/>
    </location>
</feature>
<evidence type="ECO:0000313" key="7">
    <source>
        <dbReference type="EMBL" id="RKK00582.1"/>
    </source>
</evidence>
<dbReference type="PROSITE" id="PS50929">
    <property type="entry name" value="ABC_TM1F"/>
    <property type="match status" value="1"/>
</dbReference>
<proteinExistence type="predicted"/>
<dbReference type="AlphaFoldDB" id="A0A3A9J285"/>
<feature type="transmembrane region" description="Helical" evidence="5">
    <location>
        <begin position="52"/>
        <end position="70"/>
    </location>
</feature>
<sequence>MLHDLTRVLGLWRSRWGWLIAGAIVSILAVLAGVALLAFAGRGVSEGLRTGALAGAAAGSLILLRPLIFLRPGARYFERLVTHAATFRALADTRVWFFRRLAERLPGGLGLRGAGDLLGRLVTDVEALDGLYLRALVPVTAALAVVLAAAAILGALDPALAAIVALPLALALLLPPLL</sequence>
<dbReference type="GO" id="GO:0005524">
    <property type="term" value="F:ATP binding"/>
    <property type="evidence" value="ECO:0007669"/>
    <property type="project" value="InterPro"/>
</dbReference>
<dbReference type="EMBL" id="RAQU01000406">
    <property type="protein sequence ID" value="RKK00582.1"/>
    <property type="molecule type" value="Genomic_DNA"/>
</dbReference>
<feature type="transmembrane region" description="Helical" evidence="5">
    <location>
        <begin position="131"/>
        <end position="153"/>
    </location>
</feature>
<name>A0A3A9J285_9PROT</name>
<comment type="caution">
    <text evidence="7">The sequence shown here is derived from an EMBL/GenBank/DDBJ whole genome shotgun (WGS) entry which is preliminary data.</text>
</comment>